<dbReference type="AlphaFoldDB" id="A0A8D8SI97"/>
<organism evidence="1">
    <name type="scientific">Cacopsylla melanoneura</name>
    <dbReference type="NCBI Taxonomy" id="428564"/>
    <lineage>
        <taxon>Eukaryota</taxon>
        <taxon>Metazoa</taxon>
        <taxon>Ecdysozoa</taxon>
        <taxon>Arthropoda</taxon>
        <taxon>Hexapoda</taxon>
        <taxon>Insecta</taxon>
        <taxon>Pterygota</taxon>
        <taxon>Neoptera</taxon>
        <taxon>Paraneoptera</taxon>
        <taxon>Hemiptera</taxon>
        <taxon>Sternorrhyncha</taxon>
        <taxon>Psylloidea</taxon>
        <taxon>Psyllidae</taxon>
        <taxon>Psyllinae</taxon>
        <taxon>Cacopsylla</taxon>
    </lineage>
</organism>
<accession>A0A8D8SI97</accession>
<protein>
    <submittedName>
        <fullName evidence="1">Uncharacterized protein</fullName>
    </submittedName>
</protein>
<sequence>MMRTSVKPATATGTLASAASTWNCTSCLAVVPAVCVSSADTSRPVVTVTTARRGTIGIRRGRLHIGRRVRRVIVILLAQRVKPATKPQGSARAKMVSLVSRVIGAPKDINRVGPPSPLALKYPELST</sequence>
<name>A0A8D8SI97_9HEMI</name>
<evidence type="ECO:0000313" key="1">
    <source>
        <dbReference type="EMBL" id="CAG6669091.1"/>
    </source>
</evidence>
<reference evidence="1" key="1">
    <citation type="submission" date="2021-05" db="EMBL/GenBank/DDBJ databases">
        <authorList>
            <person name="Alioto T."/>
            <person name="Alioto T."/>
            <person name="Gomez Garrido J."/>
        </authorList>
    </citation>
    <scope>NUCLEOTIDE SEQUENCE</scope>
</reference>
<proteinExistence type="predicted"/>
<dbReference type="EMBL" id="HBUF01220154">
    <property type="protein sequence ID" value="CAG6669091.1"/>
    <property type="molecule type" value="Transcribed_RNA"/>
</dbReference>